<sequence>MLCPQCGKSVEDGTMTCPYCGASLQPNAQPEASAPIYTRPPVADPPPAYQPAYQSSEMPVIQLMRRMARSPVFLVPAIAYTCMVLFQIAATFFGVAQVSLDPVVTQTVETNAFLQNIYTTSVTFSALPLSYIFSILAAVGIWMTFASAANQSGAPIKTAGLTLLRVLQIISLVVVCLLVLLLFGAVAILISTLGSYDNTGAASALIVVVLLIAAVIVALAILYSVKTITTIECFRRSIRTGTPQGKISVYVAVMSILGGLLSLLAVLSGNLFNALAGVAGAVSGIGFGVFLFRYREEFLKIPSPADAWHTR</sequence>
<accession>D1PIJ3</accession>
<keyword evidence="3" id="KW-1185">Reference proteome</keyword>
<feature type="domain" description="Zinc-ribbon" evidence="1">
    <location>
        <begin position="3"/>
        <end position="24"/>
    </location>
</feature>
<evidence type="ECO:0000313" key="3">
    <source>
        <dbReference type="Proteomes" id="UP000003438"/>
    </source>
</evidence>
<protein>
    <recommendedName>
        <fullName evidence="1">Zinc-ribbon domain-containing protein</fullName>
    </recommendedName>
</protein>
<dbReference type="OrthoDB" id="1823512at2"/>
<dbReference type="Pfam" id="PF13240">
    <property type="entry name" value="Zn_Ribbon_1"/>
    <property type="match status" value="1"/>
</dbReference>
<dbReference type="EMBL" id="ACBY02000011">
    <property type="protein sequence ID" value="EFB77352.1"/>
    <property type="molecule type" value="Genomic_DNA"/>
</dbReference>
<reference evidence="2" key="1">
    <citation type="submission" date="2009-12" db="EMBL/GenBank/DDBJ databases">
        <authorList>
            <person name="Weinstock G."/>
            <person name="Sodergren E."/>
            <person name="Clifton S."/>
            <person name="Fulton L."/>
            <person name="Fulton B."/>
            <person name="Courtney L."/>
            <person name="Fronick C."/>
            <person name="Harrison M."/>
            <person name="Strong C."/>
            <person name="Farmer C."/>
            <person name="Delahaunty K."/>
            <person name="Markovic C."/>
            <person name="Hall O."/>
            <person name="Minx P."/>
            <person name="Tomlinson C."/>
            <person name="Mitreva M."/>
            <person name="Nelson J."/>
            <person name="Hou S."/>
            <person name="Wollam A."/>
            <person name="Pepin K.H."/>
            <person name="Johnson M."/>
            <person name="Bhonagiri V."/>
            <person name="Nash W.E."/>
            <person name="Warren W."/>
            <person name="Chinwalla A."/>
            <person name="Mardis E.R."/>
            <person name="Wilson R.K."/>
        </authorList>
    </citation>
    <scope>NUCLEOTIDE SEQUENCE [LARGE SCALE GENOMIC DNA]</scope>
    <source>
        <strain evidence="2">DSM 15176</strain>
    </source>
</reference>
<dbReference type="HOGENOM" id="CLU_894067_0_0_9"/>
<evidence type="ECO:0000259" key="1">
    <source>
        <dbReference type="Pfam" id="PF13240"/>
    </source>
</evidence>
<dbReference type="Proteomes" id="UP000003438">
    <property type="component" value="Unassembled WGS sequence"/>
</dbReference>
<proteinExistence type="predicted"/>
<dbReference type="RefSeq" id="WP_007045605.1">
    <property type="nucleotide sequence ID" value="NZ_GG704769.1"/>
</dbReference>
<name>D1PIJ3_9FIRM</name>
<organism evidence="2 3">
    <name type="scientific">Subdoligranulum variabile DSM 15176</name>
    <dbReference type="NCBI Taxonomy" id="411471"/>
    <lineage>
        <taxon>Bacteria</taxon>
        <taxon>Bacillati</taxon>
        <taxon>Bacillota</taxon>
        <taxon>Clostridia</taxon>
        <taxon>Eubacteriales</taxon>
        <taxon>Oscillospiraceae</taxon>
        <taxon>Subdoligranulum</taxon>
    </lineage>
</organism>
<dbReference type="InterPro" id="IPR026870">
    <property type="entry name" value="Zinc_ribbon_dom"/>
</dbReference>
<dbReference type="AlphaFoldDB" id="D1PIJ3"/>
<evidence type="ECO:0000313" key="2">
    <source>
        <dbReference type="EMBL" id="EFB77352.1"/>
    </source>
</evidence>
<comment type="caution">
    <text evidence="2">The sequence shown here is derived from an EMBL/GenBank/DDBJ whole genome shotgun (WGS) entry which is preliminary data.</text>
</comment>
<gene>
    <name evidence="2" type="ORF">SUBVAR_04158</name>
</gene>